<dbReference type="eggNOG" id="COG1132">
    <property type="taxonomic scope" value="Bacteria"/>
</dbReference>
<dbReference type="GO" id="GO:0016887">
    <property type="term" value="F:ATP hydrolysis activity"/>
    <property type="evidence" value="ECO:0007669"/>
    <property type="project" value="InterPro"/>
</dbReference>
<sequence length="531" mass="55157">MTTEASLPDVSRRRLIATGTGWVIAALAEAAVYLVLALSIAHDAPPWAVLAMATLSLLVTVLVSRAGYLTGARLAGDLYAQIGQALARAKLSWFTAAHRALITDAAGRGVPMMMGIPAHHLQTFIMAPLVPVATVIAVALVGGAHVAALLAVLLAAALGAQFLAQRLLADADRQRQESEHAVTEATIELVTHRELLRTAAPVSQVLARVERVWSSQEAAMAHTNRVAAPATVVSILASVAPLAGILFYLLGSNGFNDPAAALALLVLAVRAGAPLDDLALAGVAVSDIRANTSAYRAVVSAPGLPTPPDGTAFIPDGHRMELVGVSAPPALGQMSATIPENTRVHVSGPTGAGKSTLLGLLMRFDDPATGTVLLGGVPLPCLGEDEIASRIAYVLQEPVVFTGSLADNIRLGRPGCTEADIVDAAHAAGLEDLLASDPLGIRQEVGPHGSALSGGEQQRVALARAMVKRAPVLILDEATSALDEKTEQRVAEAITSLARTLVVVTHRNPGIWRPDHVIELPSPRVRHHPGD</sequence>
<keyword evidence="14" id="KW-1185">Reference proteome</keyword>
<feature type="transmembrane region" description="Helical" evidence="10">
    <location>
        <begin position="121"/>
        <end position="140"/>
    </location>
</feature>
<dbReference type="GO" id="GO:0140359">
    <property type="term" value="F:ABC-type transporter activity"/>
    <property type="evidence" value="ECO:0007669"/>
    <property type="project" value="InterPro"/>
</dbReference>
<comment type="subcellular location">
    <subcellularLocation>
        <location evidence="1">Cell inner membrane</location>
        <topology evidence="1">Multi-pass membrane protein</topology>
    </subcellularLocation>
</comment>
<dbReference type="KEGG" id="cgy:CGLY_01965"/>
<accession>X5E862</accession>
<feature type="transmembrane region" description="Helical" evidence="10">
    <location>
        <begin position="47"/>
        <end position="68"/>
    </location>
</feature>
<dbReference type="Gene3D" id="1.20.1560.10">
    <property type="entry name" value="ABC transporter type 1, transmembrane domain"/>
    <property type="match status" value="1"/>
</dbReference>
<evidence type="ECO:0000256" key="3">
    <source>
        <dbReference type="ARBA" id="ARBA00022692"/>
    </source>
</evidence>
<dbReference type="Pfam" id="PF00005">
    <property type="entry name" value="ABC_tran"/>
    <property type="match status" value="1"/>
</dbReference>
<evidence type="ECO:0000256" key="8">
    <source>
        <dbReference type="ARBA" id="ARBA00023136"/>
    </source>
</evidence>
<gene>
    <name evidence="13" type="ORF">CGLY_01965</name>
</gene>
<evidence type="ECO:0000256" key="9">
    <source>
        <dbReference type="ARBA" id="ARBA00023455"/>
    </source>
</evidence>
<dbReference type="GO" id="GO:0005524">
    <property type="term" value="F:ATP binding"/>
    <property type="evidence" value="ECO:0007669"/>
    <property type="project" value="UniProtKB-KW"/>
</dbReference>
<dbReference type="InterPro" id="IPR036640">
    <property type="entry name" value="ABC1_TM_sf"/>
</dbReference>
<evidence type="ECO:0000313" key="14">
    <source>
        <dbReference type="Proteomes" id="UP000023703"/>
    </source>
</evidence>
<dbReference type="HOGENOM" id="CLU_000604_84_9_11"/>
<keyword evidence="6" id="KW-1278">Translocase</keyword>
<dbReference type="InterPro" id="IPR003593">
    <property type="entry name" value="AAA+_ATPase"/>
</dbReference>
<dbReference type="OrthoDB" id="9806127at2"/>
<dbReference type="PROSITE" id="PS50929">
    <property type="entry name" value="ABC_TM1F"/>
    <property type="match status" value="1"/>
</dbReference>
<dbReference type="SMART" id="SM00382">
    <property type="entry name" value="AAA"/>
    <property type="match status" value="1"/>
</dbReference>
<evidence type="ECO:0000313" key="13">
    <source>
        <dbReference type="EMBL" id="AHW62841.1"/>
    </source>
</evidence>
<keyword evidence="3 10" id="KW-0812">Transmembrane</keyword>
<keyword evidence="5" id="KW-0067">ATP-binding</keyword>
<dbReference type="InterPro" id="IPR039421">
    <property type="entry name" value="Type_1_exporter"/>
</dbReference>
<feature type="transmembrane region" description="Helical" evidence="10">
    <location>
        <begin position="226"/>
        <end position="250"/>
    </location>
</feature>
<name>X5E862_9CORY</name>
<evidence type="ECO:0000256" key="2">
    <source>
        <dbReference type="ARBA" id="ARBA00022519"/>
    </source>
</evidence>
<dbReference type="Proteomes" id="UP000023703">
    <property type="component" value="Chromosome"/>
</dbReference>
<organism evidence="13 14">
    <name type="scientific">Corynebacterium glyciniphilum AJ 3170</name>
    <dbReference type="NCBI Taxonomy" id="1404245"/>
    <lineage>
        <taxon>Bacteria</taxon>
        <taxon>Bacillati</taxon>
        <taxon>Actinomycetota</taxon>
        <taxon>Actinomycetes</taxon>
        <taxon>Mycobacteriales</taxon>
        <taxon>Corynebacteriaceae</taxon>
        <taxon>Corynebacterium</taxon>
    </lineage>
</organism>
<evidence type="ECO:0000256" key="6">
    <source>
        <dbReference type="ARBA" id="ARBA00022967"/>
    </source>
</evidence>
<dbReference type="PROSITE" id="PS50893">
    <property type="entry name" value="ABC_TRANSPORTER_2"/>
    <property type="match status" value="1"/>
</dbReference>
<evidence type="ECO:0000256" key="5">
    <source>
        <dbReference type="ARBA" id="ARBA00022840"/>
    </source>
</evidence>
<keyword evidence="2" id="KW-1003">Cell membrane</keyword>
<evidence type="ECO:0000256" key="7">
    <source>
        <dbReference type="ARBA" id="ARBA00022989"/>
    </source>
</evidence>
<dbReference type="RefSeq" id="WP_038545668.1">
    <property type="nucleotide sequence ID" value="NZ_CP006842.1"/>
</dbReference>
<dbReference type="InterPro" id="IPR017871">
    <property type="entry name" value="ABC_transporter-like_CS"/>
</dbReference>
<keyword evidence="2" id="KW-0997">Cell inner membrane</keyword>
<comment type="similarity">
    <text evidence="9">Belongs to the ABC transporter superfamily. Siderophore-Fe(3+) uptake transporter (SIUT) (TC 3.A.1.21) family.</text>
</comment>
<dbReference type="Gene3D" id="3.40.50.300">
    <property type="entry name" value="P-loop containing nucleotide triphosphate hydrolases"/>
    <property type="match status" value="1"/>
</dbReference>
<dbReference type="EMBL" id="CP006842">
    <property type="protein sequence ID" value="AHW62841.1"/>
    <property type="molecule type" value="Genomic_DNA"/>
</dbReference>
<proteinExistence type="inferred from homology"/>
<dbReference type="SUPFAM" id="SSF90123">
    <property type="entry name" value="ABC transporter transmembrane region"/>
    <property type="match status" value="1"/>
</dbReference>
<dbReference type="PANTHER" id="PTHR24221">
    <property type="entry name" value="ATP-BINDING CASSETTE SUB-FAMILY B"/>
    <property type="match status" value="1"/>
</dbReference>
<evidence type="ECO:0000256" key="1">
    <source>
        <dbReference type="ARBA" id="ARBA00004429"/>
    </source>
</evidence>
<dbReference type="STRING" id="1404245.CGLY_01965"/>
<keyword evidence="7 10" id="KW-1133">Transmembrane helix</keyword>
<keyword evidence="8 10" id="KW-0472">Membrane</keyword>
<dbReference type="PROSITE" id="PS00211">
    <property type="entry name" value="ABC_TRANSPORTER_1"/>
    <property type="match status" value="1"/>
</dbReference>
<evidence type="ECO:0000259" key="12">
    <source>
        <dbReference type="PROSITE" id="PS50929"/>
    </source>
</evidence>
<evidence type="ECO:0000256" key="10">
    <source>
        <dbReference type="SAM" id="Phobius"/>
    </source>
</evidence>
<dbReference type="PANTHER" id="PTHR24221:SF654">
    <property type="entry name" value="ATP-BINDING CASSETTE SUB-FAMILY B MEMBER 6"/>
    <property type="match status" value="1"/>
</dbReference>
<dbReference type="GO" id="GO:0034040">
    <property type="term" value="F:ATPase-coupled lipid transmembrane transporter activity"/>
    <property type="evidence" value="ECO:0007669"/>
    <property type="project" value="TreeGrafter"/>
</dbReference>
<dbReference type="AlphaFoldDB" id="X5E862"/>
<protein>
    <submittedName>
        <fullName evidence="13">ABC-type multidrug transporter, ATPase subunit</fullName>
    </submittedName>
</protein>
<dbReference type="InterPro" id="IPR027417">
    <property type="entry name" value="P-loop_NTPase"/>
</dbReference>
<dbReference type="GO" id="GO:0005886">
    <property type="term" value="C:plasma membrane"/>
    <property type="evidence" value="ECO:0007669"/>
    <property type="project" value="UniProtKB-SubCell"/>
</dbReference>
<reference evidence="13 14" key="1">
    <citation type="journal article" date="2015" name="Int. J. Syst. Evol. Microbiol.">
        <title>Revisiting Corynebacterium glyciniphilum (ex Kubota et al., 1972) sp. nov., nom. rev., isolated from putrefied banana.</title>
        <authorList>
            <person name="Al-Dilaimi A."/>
            <person name="Bednarz H."/>
            <person name="Lomker A."/>
            <person name="Niehaus K."/>
            <person name="Kalinowski J."/>
            <person name="Ruckert C."/>
        </authorList>
    </citation>
    <scope>NUCLEOTIDE SEQUENCE [LARGE SCALE GENOMIC DNA]</scope>
    <source>
        <strain evidence="13">AJ 3170</strain>
    </source>
</reference>
<evidence type="ECO:0000256" key="4">
    <source>
        <dbReference type="ARBA" id="ARBA00022741"/>
    </source>
</evidence>
<dbReference type="SUPFAM" id="SSF52540">
    <property type="entry name" value="P-loop containing nucleoside triphosphate hydrolases"/>
    <property type="match status" value="1"/>
</dbReference>
<dbReference type="InterPro" id="IPR011527">
    <property type="entry name" value="ABC1_TM_dom"/>
</dbReference>
<feature type="domain" description="ABC transmembrane type-1" evidence="12">
    <location>
        <begin position="15"/>
        <end position="287"/>
    </location>
</feature>
<evidence type="ECO:0000259" key="11">
    <source>
        <dbReference type="PROSITE" id="PS50893"/>
    </source>
</evidence>
<feature type="transmembrane region" description="Helical" evidence="10">
    <location>
        <begin position="146"/>
        <end position="164"/>
    </location>
</feature>
<feature type="transmembrane region" description="Helical" evidence="10">
    <location>
        <begin position="21"/>
        <end position="41"/>
    </location>
</feature>
<dbReference type="InterPro" id="IPR003439">
    <property type="entry name" value="ABC_transporter-like_ATP-bd"/>
</dbReference>
<feature type="domain" description="ABC transporter" evidence="11">
    <location>
        <begin position="312"/>
        <end position="529"/>
    </location>
</feature>
<keyword evidence="4" id="KW-0547">Nucleotide-binding</keyword>